<dbReference type="PANTHER" id="PTHR12526">
    <property type="entry name" value="GLYCOSYLTRANSFERASE"/>
    <property type="match status" value="1"/>
</dbReference>
<dbReference type="Proteomes" id="UP001152173">
    <property type="component" value="Unassembled WGS sequence"/>
</dbReference>
<dbReference type="Gene3D" id="3.40.50.2000">
    <property type="entry name" value="Glycogen Phosphorylase B"/>
    <property type="match status" value="2"/>
</dbReference>
<dbReference type="Pfam" id="PF00534">
    <property type="entry name" value="Glycos_transf_1"/>
    <property type="match status" value="1"/>
</dbReference>
<keyword evidence="4" id="KW-1185">Reference proteome</keyword>
<evidence type="ECO:0000313" key="4">
    <source>
        <dbReference type="Proteomes" id="UP001152173"/>
    </source>
</evidence>
<dbReference type="EMBL" id="JAMKBJ010000007">
    <property type="protein sequence ID" value="MCZ8537467.1"/>
    <property type="molecule type" value="Genomic_DNA"/>
</dbReference>
<dbReference type="SUPFAM" id="SSF53756">
    <property type="entry name" value="UDP-Glycosyltransferase/glycogen phosphorylase"/>
    <property type="match status" value="1"/>
</dbReference>
<comment type="caution">
    <text evidence="3">The sequence shown here is derived from an EMBL/GenBank/DDBJ whole genome shotgun (WGS) entry which is preliminary data.</text>
</comment>
<accession>A0A9X3REG0</accession>
<dbReference type="PANTHER" id="PTHR12526:SF630">
    <property type="entry name" value="GLYCOSYLTRANSFERASE"/>
    <property type="match status" value="1"/>
</dbReference>
<feature type="domain" description="Glycosyl transferase family 1" evidence="1">
    <location>
        <begin position="185"/>
        <end position="340"/>
    </location>
</feature>
<dbReference type="AlphaFoldDB" id="A0A9X3REG0"/>
<evidence type="ECO:0000259" key="2">
    <source>
        <dbReference type="Pfam" id="PF13439"/>
    </source>
</evidence>
<evidence type="ECO:0000259" key="1">
    <source>
        <dbReference type="Pfam" id="PF00534"/>
    </source>
</evidence>
<dbReference type="GO" id="GO:0016757">
    <property type="term" value="F:glycosyltransferase activity"/>
    <property type="evidence" value="ECO:0007669"/>
    <property type="project" value="InterPro"/>
</dbReference>
<gene>
    <name evidence="3" type="ORF">M9R32_09760</name>
</gene>
<protein>
    <submittedName>
        <fullName evidence="3">Glycosyltransferase family 4 protein</fullName>
    </submittedName>
</protein>
<dbReference type="InterPro" id="IPR001296">
    <property type="entry name" value="Glyco_trans_1"/>
</dbReference>
<organism evidence="3 4">
    <name type="scientific">Paenisporosarcina quisquiliarum</name>
    <dbReference type="NCBI Taxonomy" id="365346"/>
    <lineage>
        <taxon>Bacteria</taxon>
        <taxon>Bacillati</taxon>
        <taxon>Bacillota</taxon>
        <taxon>Bacilli</taxon>
        <taxon>Bacillales</taxon>
        <taxon>Caryophanaceae</taxon>
        <taxon>Paenisporosarcina</taxon>
    </lineage>
</organism>
<evidence type="ECO:0000313" key="3">
    <source>
        <dbReference type="EMBL" id="MCZ8537467.1"/>
    </source>
</evidence>
<dbReference type="CDD" id="cd03808">
    <property type="entry name" value="GT4_CapM-like"/>
    <property type="match status" value="1"/>
</dbReference>
<reference evidence="3" key="1">
    <citation type="submission" date="2022-05" db="EMBL/GenBank/DDBJ databases">
        <authorList>
            <person name="Colautti A."/>
            <person name="Iacumin L."/>
        </authorList>
    </citation>
    <scope>NUCLEOTIDE SEQUENCE</scope>
    <source>
        <strain evidence="3">SK 55</strain>
    </source>
</reference>
<dbReference type="RefSeq" id="WP_269926562.1">
    <property type="nucleotide sequence ID" value="NZ_JAMKBJ010000007.1"/>
</dbReference>
<name>A0A9X3REG0_9BACL</name>
<dbReference type="Pfam" id="PF13439">
    <property type="entry name" value="Glyco_transf_4"/>
    <property type="match status" value="1"/>
</dbReference>
<feature type="domain" description="Glycosyltransferase subfamily 4-like N-terminal" evidence="2">
    <location>
        <begin position="13"/>
        <end position="174"/>
    </location>
</feature>
<proteinExistence type="predicted"/>
<dbReference type="InterPro" id="IPR028098">
    <property type="entry name" value="Glyco_trans_4-like_N"/>
</dbReference>
<sequence>MKIVQVITRMDTIGGAQVHVRDLSNRLVAEGYEVSIISGERLNSSLEIDQNITYFQSLSLKRAVHPYYDVRAIFEVRQLLKRTKPDLVATHSSKAGLIGRIAARSLGIPTVFTAHGWAFTEGISSEKRMAYITIEKMLGKITDRVITVSNYDRELAISNGVLPSHKIKTIHNGVLPLKRLPTENKKNSFINILMVARFDVPKRQMDLIQACEKIKHLPWQLSFVGEGTQLTEAQHYVQIHHLQERVLFYGAMKSIESPLRDSQIFVMLSDYEGLPLSILEAMQAGLPIIASDVGGVKESVIDKENGFLIPKQNQEILLERLTELLTDASLREVMGKRSKELFDEQFTFEKMYFQTKRVYQNVVDIKKKKEKDC</sequence>